<reference evidence="2 3" key="1">
    <citation type="submission" date="2019-06" db="EMBL/GenBank/DDBJ databases">
        <title>New taxonomy in bacterial strain CC-CFT640, isolated from vineyard.</title>
        <authorList>
            <person name="Lin S.-Y."/>
            <person name="Tsai C.-F."/>
            <person name="Young C.-C."/>
        </authorList>
    </citation>
    <scope>NUCLEOTIDE SEQUENCE [LARGE SCALE GENOMIC DNA]</scope>
    <source>
        <strain evidence="2 3">CC-CFT640</strain>
    </source>
</reference>
<dbReference type="InterPro" id="IPR029063">
    <property type="entry name" value="SAM-dependent_MTases_sf"/>
</dbReference>
<sequence>MPGNQQAETQQYFDRFAEDWKRKGSGALPARVNIIAQRNGIALDVLASLPAPRRVLDIGCGTGDLVLDVARRGMDAVGIDFAGDMIRICEASRAEAGLERARFQQVSVFDFDPQGESYDLISAQGLIEYISADQLVDLCRRIFPLLAPGGAFVVGSRNRLFNAFSLNAFTDMERKLGALDAMMIEAEAIAMAANGAAALAAAEKAARSYPQPERHPETGVTVSVRYQYTPGELSRLLRSHGFTPAAVYGAHYHALPPAVAKDWPQLHAGLSEAIYRERRSDHRLLAQCTTFVLDVRRPA</sequence>
<dbReference type="AlphaFoldDB" id="A0A5C8PQL5"/>
<comment type="caution">
    <text evidence="2">The sequence shown here is derived from an EMBL/GenBank/DDBJ whole genome shotgun (WGS) entry which is preliminary data.</text>
</comment>
<dbReference type="RefSeq" id="WP_147846770.1">
    <property type="nucleotide sequence ID" value="NZ_VDUZ01000009.1"/>
</dbReference>
<dbReference type="InterPro" id="IPR041698">
    <property type="entry name" value="Methyltransf_25"/>
</dbReference>
<feature type="domain" description="Methyltransferase" evidence="1">
    <location>
        <begin position="55"/>
        <end position="150"/>
    </location>
</feature>
<dbReference type="CDD" id="cd02440">
    <property type="entry name" value="AdoMet_MTases"/>
    <property type="match status" value="1"/>
</dbReference>
<dbReference type="EMBL" id="VDUZ01000009">
    <property type="protein sequence ID" value="TXL77070.1"/>
    <property type="molecule type" value="Genomic_DNA"/>
</dbReference>
<name>A0A5C8PQL5_9HYPH</name>
<dbReference type="Gene3D" id="3.40.50.150">
    <property type="entry name" value="Vaccinia Virus protein VP39"/>
    <property type="match status" value="1"/>
</dbReference>
<dbReference type="PANTHER" id="PTHR43464">
    <property type="entry name" value="METHYLTRANSFERASE"/>
    <property type="match status" value="1"/>
</dbReference>
<gene>
    <name evidence="2" type="ORF">FHP25_09880</name>
</gene>
<dbReference type="GO" id="GO:0008168">
    <property type="term" value="F:methyltransferase activity"/>
    <property type="evidence" value="ECO:0007669"/>
    <property type="project" value="UniProtKB-KW"/>
</dbReference>
<evidence type="ECO:0000259" key="1">
    <source>
        <dbReference type="Pfam" id="PF13649"/>
    </source>
</evidence>
<accession>A0A5C8PQL5</accession>
<keyword evidence="2" id="KW-0808">Transferase</keyword>
<keyword evidence="2" id="KW-0489">Methyltransferase</keyword>
<organism evidence="2 3">
    <name type="scientific">Vineibacter terrae</name>
    <dbReference type="NCBI Taxonomy" id="2586908"/>
    <lineage>
        <taxon>Bacteria</taxon>
        <taxon>Pseudomonadati</taxon>
        <taxon>Pseudomonadota</taxon>
        <taxon>Alphaproteobacteria</taxon>
        <taxon>Hyphomicrobiales</taxon>
        <taxon>Vineibacter</taxon>
    </lineage>
</organism>
<proteinExistence type="predicted"/>
<dbReference type="SUPFAM" id="SSF53335">
    <property type="entry name" value="S-adenosyl-L-methionine-dependent methyltransferases"/>
    <property type="match status" value="1"/>
</dbReference>
<evidence type="ECO:0000313" key="2">
    <source>
        <dbReference type="EMBL" id="TXL77070.1"/>
    </source>
</evidence>
<dbReference type="OrthoDB" id="9765084at2"/>
<dbReference type="Proteomes" id="UP000321638">
    <property type="component" value="Unassembled WGS sequence"/>
</dbReference>
<keyword evidence="3" id="KW-1185">Reference proteome</keyword>
<dbReference type="Pfam" id="PF13649">
    <property type="entry name" value="Methyltransf_25"/>
    <property type="match status" value="1"/>
</dbReference>
<protein>
    <submittedName>
        <fullName evidence="2">Class I SAM-dependent methyltransferase</fullName>
    </submittedName>
</protein>
<dbReference type="GO" id="GO:0032259">
    <property type="term" value="P:methylation"/>
    <property type="evidence" value="ECO:0007669"/>
    <property type="project" value="UniProtKB-KW"/>
</dbReference>
<evidence type="ECO:0000313" key="3">
    <source>
        <dbReference type="Proteomes" id="UP000321638"/>
    </source>
</evidence>